<feature type="domain" description="Heterokaryon incompatibility" evidence="1">
    <location>
        <begin position="132"/>
        <end position="285"/>
    </location>
</feature>
<reference evidence="2" key="1">
    <citation type="journal article" date="2020" name="Phytopathology">
        <title>Genome Sequence Resources of Colletotrichum truncatum, C. plurivorum, C. musicola, and C. sojae: Four Species Pathogenic to Soybean (Glycine max).</title>
        <authorList>
            <person name="Rogerio F."/>
            <person name="Boufleur T.R."/>
            <person name="Ciampi-Guillardi M."/>
            <person name="Sukno S.A."/>
            <person name="Thon M.R."/>
            <person name="Massola Junior N.S."/>
            <person name="Baroncelli R."/>
        </authorList>
    </citation>
    <scope>NUCLEOTIDE SEQUENCE</scope>
    <source>
        <strain evidence="2">LFN0074</strain>
    </source>
</reference>
<evidence type="ECO:0000313" key="2">
    <source>
        <dbReference type="EMBL" id="KAF6804554.1"/>
    </source>
</evidence>
<proteinExistence type="predicted"/>
<dbReference type="PANTHER" id="PTHR33112">
    <property type="entry name" value="DOMAIN PROTEIN, PUTATIVE-RELATED"/>
    <property type="match status" value="1"/>
</dbReference>
<dbReference type="Proteomes" id="UP000639643">
    <property type="component" value="Unassembled WGS sequence"/>
</dbReference>
<keyword evidence="3" id="KW-1185">Reference proteome</keyword>
<evidence type="ECO:0000259" key="1">
    <source>
        <dbReference type="Pfam" id="PF06985"/>
    </source>
</evidence>
<accession>A0A8H6J127</accession>
<dbReference type="EMBL" id="WIGM01001127">
    <property type="protein sequence ID" value="KAF6804554.1"/>
    <property type="molecule type" value="Genomic_DNA"/>
</dbReference>
<dbReference type="InterPro" id="IPR010730">
    <property type="entry name" value="HET"/>
</dbReference>
<sequence>MCNRFGFPTSGIRRGMNEGDSLREFFSLFYLIFDEENSNRATMFVHTGDSSGGFDFVPAGGYDRELNYDLGRSNHDTKAFSIINNWMSTCLNSHTQCQQRSKVYRPTRLIRLKESGTFRLVEGTECTKGANYAALSYCWGKRPVESVLRLLQSTYHDLSQEQSVDMLPKTFRDTIEICQRLGVNYLWIDRLCIFQDSVEDWQREALTMQDVYRNSHFCISALGAKDDDSGCFFDRDPSKVAPTIVQLRTRKGHQRAFLFELEKGWAWCLSYEREPLVKRAWTVQERLLSPRTLHFGSKQLFWECREASCCETHPGGVYDLEVEEDTEFNRARWKQLLDAPDRRHASNTYDQLFSDWNMVVWYYASRDLTFPSDKLTALSGLANDMKARLNELRPGSHRYVAGFWEERLADSIVWNVTGPAKRSDGYRAPSWSWACLDGNFNLLGCSRGRENLSFASVVSAKTYPVTKSETGEIESATLTLKGPIARVSVNIAHEHCFGHKNRKTAKSLQGGNGMDSLKTRNIVGELEVLFDTLDDVKDEAFLMWVCGHPFAKETWFVHGLVLERMENNSYRRLGMALCHLPNKMSAEAFADGLEHMKIEIV</sequence>
<gene>
    <name evidence="2" type="ORF">CMUS01_14816</name>
</gene>
<protein>
    <submittedName>
        <fullName evidence="2">Heterokaryon incompatibility protein</fullName>
    </submittedName>
</protein>
<dbReference type="PANTHER" id="PTHR33112:SF16">
    <property type="entry name" value="HETEROKARYON INCOMPATIBILITY DOMAIN-CONTAINING PROTEIN"/>
    <property type="match status" value="1"/>
</dbReference>
<dbReference type="OrthoDB" id="4841500at2759"/>
<name>A0A8H6J127_9PEZI</name>
<organism evidence="2 3">
    <name type="scientific">Colletotrichum musicola</name>
    <dbReference type="NCBI Taxonomy" id="2175873"/>
    <lineage>
        <taxon>Eukaryota</taxon>
        <taxon>Fungi</taxon>
        <taxon>Dikarya</taxon>
        <taxon>Ascomycota</taxon>
        <taxon>Pezizomycotina</taxon>
        <taxon>Sordariomycetes</taxon>
        <taxon>Hypocreomycetidae</taxon>
        <taxon>Glomerellales</taxon>
        <taxon>Glomerellaceae</taxon>
        <taxon>Colletotrichum</taxon>
        <taxon>Colletotrichum orchidearum species complex</taxon>
    </lineage>
</organism>
<dbReference type="Pfam" id="PF06985">
    <property type="entry name" value="HET"/>
    <property type="match status" value="1"/>
</dbReference>
<evidence type="ECO:0000313" key="3">
    <source>
        <dbReference type="Proteomes" id="UP000639643"/>
    </source>
</evidence>
<comment type="caution">
    <text evidence="2">The sequence shown here is derived from an EMBL/GenBank/DDBJ whole genome shotgun (WGS) entry which is preliminary data.</text>
</comment>
<dbReference type="AlphaFoldDB" id="A0A8H6J127"/>